<proteinExistence type="predicted"/>
<reference evidence="1" key="1">
    <citation type="submission" date="2014-09" db="EMBL/GenBank/DDBJ databases">
        <authorList>
            <person name="Magalhaes I.L.F."/>
            <person name="Oliveira U."/>
            <person name="Santos F.R."/>
            <person name="Vidigal T.H.D.A."/>
            <person name="Brescovit A.D."/>
            <person name="Santos A.J."/>
        </authorList>
    </citation>
    <scope>NUCLEOTIDE SEQUENCE</scope>
    <source>
        <tissue evidence="1">Shoot tissue taken approximately 20 cm above the soil surface</tissue>
    </source>
</reference>
<reference evidence="1" key="2">
    <citation type="journal article" date="2015" name="Data Brief">
        <title>Shoot transcriptome of the giant reed, Arundo donax.</title>
        <authorList>
            <person name="Barrero R.A."/>
            <person name="Guerrero F.D."/>
            <person name="Moolhuijzen P."/>
            <person name="Goolsby J.A."/>
            <person name="Tidwell J."/>
            <person name="Bellgard S.E."/>
            <person name="Bellgard M.I."/>
        </authorList>
    </citation>
    <scope>NUCLEOTIDE SEQUENCE</scope>
    <source>
        <tissue evidence="1">Shoot tissue taken approximately 20 cm above the soil surface</tissue>
    </source>
</reference>
<accession>A0A0A9ENL4</accession>
<organism evidence="1">
    <name type="scientific">Arundo donax</name>
    <name type="common">Giant reed</name>
    <name type="synonym">Donax arundinaceus</name>
    <dbReference type="NCBI Taxonomy" id="35708"/>
    <lineage>
        <taxon>Eukaryota</taxon>
        <taxon>Viridiplantae</taxon>
        <taxon>Streptophyta</taxon>
        <taxon>Embryophyta</taxon>
        <taxon>Tracheophyta</taxon>
        <taxon>Spermatophyta</taxon>
        <taxon>Magnoliopsida</taxon>
        <taxon>Liliopsida</taxon>
        <taxon>Poales</taxon>
        <taxon>Poaceae</taxon>
        <taxon>PACMAD clade</taxon>
        <taxon>Arundinoideae</taxon>
        <taxon>Arundineae</taxon>
        <taxon>Arundo</taxon>
    </lineage>
</organism>
<dbReference type="AlphaFoldDB" id="A0A0A9ENL4"/>
<dbReference type="EMBL" id="GBRH01198425">
    <property type="protein sequence ID" value="JAD99470.1"/>
    <property type="molecule type" value="Transcribed_RNA"/>
</dbReference>
<name>A0A0A9ENL4_ARUDO</name>
<protein>
    <submittedName>
        <fullName evidence="1">Uncharacterized protein</fullName>
    </submittedName>
</protein>
<sequence length="39" mass="4335">MLEPDPKLRLTAKQVLGMLLLVLKKAGSNMLLSFFHHGS</sequence>
<evidence type="ECO:0000313" key="1">
    <source>
        <dbReference type="EMBL" id="JAD99470.1"/>
    </source>
</evidence>